<dbReference type="Pfam" id="PF04181">
    <property type="entry name" value="RPAP2_Rtr1"/>
    <property type="match status" value="1"/>
</dbReference>
<reference evidence="15 16" key="1">
    <citation type="submission" date="2018-12" db="EMBL/GenBank/DDBJ databases">
        <authorList>
            <person name="Tiukova I."/>
            <person name="Dainat J."/>
        </authorList>
    </citation>
    <scope>NUCLEOTIDE SEQUENCE [LARGE SCALE GENOMIC DNA]</scope>
</reference>
<evidence type="ECO:0000256" key="7">
    <source>
        <dbReference type="ARBA" id="ARBA00022912"/>
    </source>
</evidence>
<dbReference type="PANTHER" id="PTHR14732:SF0">
    <property type="entry name" value="RNA POLYMERASE II SUBUNIT B1 CTD PHOSPHATASE RPAP2-RELATED"/>
    <property type="match status" value="1"/>
</dbReference>
<proteinExistence type="inferred from homology"/>
<evidence type="ECO:0000256" key="10">
    <source>
        <dbReference type="ARBA" id="ARBA00048336"/>
    </source>
</evidence>
<dbReference type="GO" id="GO:0008420">
    <property type="term" value="F:RNA polymerase II CTD heptapeptide repeat phosphatase activity"/>
    <property type="evidence" value="ECO:0007669"/>
    <property type="project" value="UniProtKB-UniRule"/>
</dbReference>
<evidence type="ECO:0000256" key="9">
    <source>
        <dbReference type="ARBA" id="ARBA00047761"/>
    </source>
</evidence>
<dbReference type="PROSITE" id="PS51479">
    <property type="entry name" value="ZF_RTR1"/>
    <property type="match status" value="1"/>
</dbReference>
<keyword evidence="3 12" id="KW-0479">Metal-binding</keyword>
<dbReference type="EMBL" id="CAACVR010000011">
    <property type="protein sequence ID" value="VEU21246.1"/>
    <property type="molecule type" value="Genomic_DNA"/>
</dbReference>
<gene>
    <name evidence="15" type="ORF">BRENAR_LOCUS1981</name>
</gene>
<dbReference type="GO" id="GO:0005634">
    <property type="term" value="C:nucleus"/>
    <property type="evidence" value="ECO:0007669"/>
    <property type="project" value="UniProtKB-SubCell"/>
</dbReference>
<evidence type="ECO:0000256" key="2">
    <source>
        <dbReference type="ARBA" id="ARBA00005676"/>
    </source>
</evidence>
<name>A0A448YK24_BRENA</name>
<keyword evidence="8 12" id="KW-0539">Nucleus</keyword>
<dbReference type="GO" id="GO:0008270">
    <property type="term" value="F:zinc ion binding"/>
    <property type="evidence" value="ECO:0007669"/>
    <property type="project" value="UniProtKB-KW"/>
</dbReference>
<accession>A0A448YK24</accession>
<comment type="catalytic activity">
    <reaction evidence="10 12">
        <text>O-phospho-L-threonyl-[protein] + H2O = L-threonyl-[protein] + phosphate</text>
        <dbReference type="Rhea" id="RHEA:47004"/>
        <dbReference type="Rhea" id="RHEA-COMP:11060"/>
        <dbReference type="Rhea" id="RHEA-COMP:11605"/>
        <dbReference type="ChEBI" id="CHEBI:15377"/>
        <dbReference type="ChEBI" id="CHEBI:30013"/>
        <dbReference type="ChEBI" id="CHEBI:43474"/>
        <dbReference type="ChEBI" id="CHEBI:61977"/>
        <dbReference type="EC" id="3.1.3.16"/>
    </reaction>
</comment>
<dbReference type="InterPro" id="IPR038534">
    <property type="entry name" value="Rtr1/RPAP2_sf"/>
</dbReference>
<feature type="region of interest" description="Disordered" evidence="13">
    <location>
        <begin position="167"/>
        <end position="191"/>
    </location>
</feature>
<comment type="function">
    <text evidence="12">Putative RNA polymerase II subunit B1 C-terminal domain (CTD) phosphatase involved in RNA polymerase II transcription regulation.</text>
</comment>
<dbReference type="Gene3D" id="1.25.40.820">
    <property type="match status" value="1"/>
</dbReference>
<dbReference type="AlphaFoldDB" id="A0A448YK24"/>
<feature type="compositionally biased region" description="Gly residues" evidence="13">
    <location>
        <begin position="179"/>
        <end position="191"/>
    </location>
</feature>
<dbReference type="PANTHER" id="PTHR14732">
    <property type="entry name" value="RNA POLYMERASE II SUBUNIT B1 CTD PHOSPHATASE RPAP2-RELATED"/>
    <property type="match status" value="1"/>
</dbReference>
<dbReference type="GO" id="GO:0043175">
    <property type="term" value="F:RNA polymerase core enzyme binding"/>
    <property type="evidence" value="ECO:0007669"/>
    <property type="project" value="UniProtKB-UniRule"/>
</dbReference>
<comment type="catalytic activity">
    <reaction evidence="9 12">
        <text>O-phospho-L-seryl-[protein] + H2O = L-seryl-[protein] + phosphate</text>
        <dbReference type="Rhea" id="RHEA:20629"/>
        <dbReference type="Rhea" id="RHEA-COMP:9863"/>
        <dbReference type="Rhea" id="RHEA-COMP:11604"/>
        <dbReference type="ChEBI" id="CHEBI:15377"/>
        <dbReference type="ChEBI" id="CHEBI:29999"/>
        <dbReference type="ChEBI" id="CHEBI:43474"/>
        <dbReference type="ChEBI" id="CHEBI:83421"/>
        <dbReference type="EC" id="3.1.3.16"/>
    </reaction>
</comment>
<evidence type="ECO:0000256" key="13">
    <source>
        <dbReference type="SAM" id="MobiDB-lite"/>
    </source>
</evidence>
<organism evidence="15 16">
    <name type="scientific">Brettanomyces naardenensis</name>
    <name type="common">Yeast</name>
    <dbReference type="NCBI Taxonomy" id="13370"/>
    <lineage>
        <taxon>Eukaryota</taxon>
        <taxon>Fungi</taxon>
        <taxon>Dikarya</taxon>
        <taxon>Ascomycota</taxon>
        <taxon>Saccharomycotina</taxon>
        <taxon>Pichiomycetes</taxon>
        <taxon>Pichiales</taxon>
        <taxon>Pichiaceae</taxon>
        <taxon>Brettanomyces</taxon>
    </lineage>
</organism>
<evidence type="ECO:0000256" key="5">
    <source>
        <dbReference type="ARBA" id="ARBA00022801"/>
    </source>
</evidence>
<evidence type="ECO:0000256" key="11">
    <source>
        <dbReference type="PROSITE-ProRule" id="PRU00812"/>
    </source>
</evidence>
<dbReference type="InterPro" id="IPR039693">
    <property type="entry name" value="Rtr1/RPAP2"/>
</dbReference>
<dbReference type="InterPro" id="IPR007308">
    <property type="entry name" value="Rtr1/RPAP2_dom"/>
</dbReference>
<keyword evidence="16" id="KW-1185">Reference proteome</keyword>
<evidence type="ECO:0000256" key="1">
    <source>
        <dbReference type="ARBA" id="ARBA00004123"/>
    </source>
</evidence>
<keyword evidence="6 12" id="KW-0862">Zinc</keyword>
<dbReference type="OrthoDB" id="2590500at2759"/>
<comment type="similarity">
    <text evidence="2 11 12">Belongs to the RPAP2 family.</text>
</comment>
<dbReference type="GO" id="GO:0005737">
    <property type="term" value="C:cytoplasm"/>
    <property type="evidence" value="ECO:0007669"/>
    <property type="project" value="TreeGrafter"/>
</dbReference>
<comment type="subcellular location">
    <subcellularLocation>
        <location evidence="1 12">Nucleus</location>
    </subcellularLocation>
</comment>
<keyword evidence="5 12" id="KW-0378">Hydrolase</keyword>
<dbReference type="FunCoup" id="A0A448YK24">
    <property type="interactions" value="334"/>
</dbReference>
<evidence type="ECO:0000256" key="8">
    <source>
        <dbReference type="ARBA" id="ARBA00023242"/>
    </source>
</evidence>
<dbReference type="EC" id="3.1.3.16" evidence="12"/>
<evidence type="ECO:0000256" key="3">
    <source>
        <dbReference type="ARBA" id="ARBA00022723"/>
    </source>
</evidence>
<evidence type="ECO:0000256" key="4">
    <source>
        <dbReference type="ARBA" id="ARBA00022771"/>
    </source>
</evidence>
<evidence type="ECO:0000313" key="16">
    <source>
        <dbReference type="Proteomes" id="UP000290900"/>
    </source>
</evidence>
<evidence type="ECO:0000256" key="12">
    <source>
        <dbReference type="RuleBase" id="RU367080"/>
    </source>
</evidence>
<dbReference type="Proteomes" id="UP000290900">
    <property type="component" value="Unassembled WGS sequence"/>
</dbReference>
<keyword evidence="7 12" id="KW-0904">Protein phosphatase</keyword>
<feature type="domain" description="RTR1-type" evidence="14">
    <location>
        <begin position="12"/>
        <end position="95"/>
    </location>
</feature>
<dbReference type="STRING" id="13370.A0A448YK24"/>
<sequence length="191" mass="21981">MVENCDRETLKILARYLSRQSFDDLVEERVTNHYCGYPLCKYSDPSQIKEMQMNKVVVKLRMPRYYNSKYCCKRHYQAAEFYKRQLSSEALFMRTNMDEPFFRSDTYENAIVLLEEYFEAKRGNNVNLNTPAMNELMVLMEKMQIEDDEVDGEVVEDNKLADITVVEKQGPQQSNSSYGEGGAGGGVGGGL</sequence>
<evidence type="ECO:0000256" key="6">
    <source>
        <dbReference type="ARBA" id="ARBA00022833"/>
    </source>
</evidence>
<keyword evidence="4 12" id="KW-0863">Zinc-finger</keyword>
<evidence type="ECO:0000313" key="15">
    <source>
        <dbReference type="EMBL" id="VEU21246.1"/>
    </source>
</evidence>
<protein>
    <recommendedName>
        <fullName evidence="12">RNA polymerase II subunit B1 CTD phosphatase RPAP2 homolog</fullName>
        <ecNumber evidence="12">3.1.3.16</ecNumber>
    </recommendedName>
</protein>
<dbReference type="InParanoid" id="A0A448YK24"/>
<evidence type="ECO:0000259" key="14">
    <source>
        <dbReference type="PROSITE" id="PS51479"/>
    </source>
</evidence>